<dbReference type="PANTHER" id="PTHR32097:SF4">
    <property type="entry name" value="GENERAL STRESS PROTEIN 16U"/>
    <property type="match status" value="1"/>
</dbReference>
<evidence type="ECO:0000256" key="1">
    <source>
        <dbReference type="ARBA" id="ARBA00008775"/>
    </source>
</evidence>
<accession>A0A5C0SHU1</accession>
<dbReference type="CDD" id="cd06974">
    <property type="entry name" value="TerD_like"/>
    <property type="match status" value="1"/>
</dbReference>
<keyword evidence="4" id="KW-1185">Reference proteome</keyword>
<evidence type="ECO:0000259" key="2">
    <source>
        <dbReference type="Pfam" id="PF02342"/>
    </source>
</evidence>
<feature type="domain" description="TerD" evidence="2">
    <location>
        <begin position="6"/>
        <end position="197"/>
    </location>
</feature>
<dbReference type="AlphaFoldDB" id="A0A5C0SHU1"/>
<reference evidence="3 4" key="1">
    <citation type="submission" date="2019-07" db="EMBL/GenBank/DDBJ databases">
        <title>Complete genome of Crassaminicella thermophila SY095.</title>
        <authorList>
            <person name="Li X."/>
        </authorList>
    </citation>
    <scope>NUCLEOTIDE SEQUENCE [LARGE SCALE GENOMIC DNA]</scope>
    <source>
        <strain evidence="3 4">SY095</strain>
    </source>
</reference>
<name>A0A5C0SHU1_CRATE</name>
<dbReference type="InterPro" id="IPR003325">
    <property type="entry name" value="TerD"/>
</dbReference>
<gene>
    <name evidence="3" type="ORF">FQB35_01345</name>
</gene>
<evidence type="ECO:0000313" key="4">
    <source>
        <dbReference type="Proteomes" id="UP000324646"/>
    </source>
</evidence>
<proteinExistence type="inferred from homology"/>
<protein>
    <submittedName>
        <fullName evidence="3">TerD family protein</fullName>
    </submittedName>
</protein>
<sequence>MNKKIVSLKKGQKVSLKKAAADIGLDINTLSKIHVGLGWDVNKFDGKDFDLDVFTFAVKADGKVRNEKDFVFFGNKNPAGLGIELSGDNRTGQGSGDDEIVFIDLNLVPDDIQKIIFAITIYEGKERGQNFGMVENAFVRLIDQNTNREFLRYDLSEDYSMETAVVVGELYRYNGEWKFNAIGSGFNDGLPALCACYGVDAE</sequence>
<dbReference type="KEGG" id="crs:FQB35_01345"/>
<dbReference type="RefSeq" id="WP_148810724.1">
    <property type="nucleotide sequence ID" value="NZ_CP042243.1"/>
</dbReference>
<comment type="similarity">
    <text evidence="1">Belongs to the CAPAB/TerDEXZ family.</text>
</comment>
<dbReference type="Pfam" id="PF02342">
    <property type="entry name" value="TerD"/>
    <property type="match status" value="1"/>
</dbReference>
<dbReference type="Gene3D" id="2.60.60.30">
    <property type="entry name" value="sav2460 like domains"/>
    <property type="match status" value="1"/>
</dbReference>
<dbReference type="Proteomes" id="UP000324646">
    <property type="component" value="Chromosome"/>
</dbReference>
<dbReference type="EMBL" id="CP042243">
    <property type="protein sequence ID" value="QEK13552.1"/>
    <property type="molecule type" value="Genomic_DNA"/>
</dbReference>
<dbReference type="OrthoDB" id="1951794at2"/>
<organism evidence="3 4">
    <name type="scientific">Crassaminicella thermophila</name>
    <dbReference type="NCBI Taxonomy" id="2599308"/>
    <lineage>
        <taxon>Bacteria</taxon>
        <taxon>Bacillati</taxon>
        <taxon>Bacillota</taxon>
        <taxon>Clostridia</taxon>
        <taxon>Eubacteriales</taxon>
        <taxon>Clostridiaceae</taxon>
        <taxon>Crassaminicella</taxon>
    </lineage>
</organism>
<evidence type="ECO:0000313" key="3">
    <source>
        <dbReference type="EMBL" id="QEK13552.1"/>
    </source>
</evidence>
<dbReference type="InterPro" id="IPR051324">
    <property type="entry name" value="Stress/Tellurium_Resist"/>
</dbReference>
<dbReference type="PANTHER" id="PTHR32097">
    <property type="entry name" value="CAMP-BINDING PROTEIN 1-RELATED"/>
    <property type="match status" value="1"/>
</dbReference>